<dbReference type="PANTHER" id="PTHR31118">
    <property type="entry name" value="CYCLASE-LIKE PROTEIN 2"/>
    <property type="match status" value="1"/>
</dbReference>
<reference evidence="1 2" key="1">
    <citation type="submission" date="2020-03" db="EMBL/GenBank/DDBJ databases">
        <title>Whole genome shotgun sequence of Phytohabitans rumicis NBRC 108638.</title>
        <authorList>
            <person name="Komaki H."/>
            <person name="Tamura T."/>
        </authorList>
    </citation>
    <scope>NUCLEOTIDE SEQUENCE [LARGE SCALE GENOMIC DNA]</scope>
    <source>
        <strain evidence="1 2">NBRC 108638</strain>
    </source>
</reference>
<keyword evidence="2" id="KW-1185">Reference proteome</keyword>
<name>A0A6V8LFN2_9ACTN</name>
<proteinExistence type="predicted"/>
<dbReference type="PANTHER" id="PTHR31118:SF12">
    <property type="entry name" value="CYCLASE-LIKE PROTEIN 2"/>
    <property type="match status" value="1"/>
</dbReference>
<accession>A0A6V8LFN2</accession>
<dbReference type="Gene3D" id="3.50.30.50">
    <property type="entry name" value="Putative cyclase"/>
    <property type="match status" value="1"/>
</dbReference>
<dbReference type="GO" id="GO:0004061">
    <property type="term" value="F:arylformamidase activity"/>
    <property type="evidence" value="ECO:0007669"/>
    <property type="project" value="InterPro"/>
</dbReference>
<dbReference type="InterPro" id="IPR006311">
    <property type="entry name" value="TAT_signal"/>
</dbReference>
<dbReference type="InterPro" id="IPR037175">
    <property type="entry name" value="KFase_sf"/>
</dbReference>
<evidence type="ECO:0000313" key="2">
    <source>
        <dbReference type="Proteomes" id="UP000482960"/>
    </source>
</evidence>
<evidence type="ECO:0000313" key="1">
    <source>
        <dbReference type="EMBL" id="GFJ96072.1"/>
    </source>
</evidence>
<dbReference type="Proteomes" id="UP000482960">
    <property type="component" value="Unassembled WGS sequence"/>
</dbReference>
<protein>
    <submittedName>
        <fullName evidence="1">Cyclase</fullName>
    </submittedName>
</protein>
<sequence>MCTEECLRQSQRGGSLTRRVALFGAAAVATTAATTALDGPAQASAPVATTLTGGRRGLRDLTYPLTTTFPAFAPGEEASRSTFATIEDDGYYMQQWLVLEHYGTHVDAPGHFTAGGRLSDEMHLSELITPAVVIDIADRAAHEPDTVVTVDDLRRFERRYDRIPADAAVLMYSGWGAKVNDADAYRGTDAAGTLHFPGFSADACEWLLRRRRIRSLGVDTLSIDPGDSTTFDTHLILTGADRYGLENLANLDRVPRYGATVVVGLIPFQQGSGGQARIFATW</sequence>
<dbReference type="RefSeq" id="WP_173085565.1">
    <property type="nucleotide sequence ID" value="NZ_BAABJB010000074.1"/>
</dbReference>
<gene>
    <name evidence="1" type="ORF">Prum_097140</name>
</gene>
<reference evidence="1 2" key="2">
    <citation type="submission" date="2020-03" db="EMBL/GenBank/DDBJ databases">
        <authorList>
            <person name="Ichikawa N."/>
            <person name="Kimura A."/>
            <person name="Kitahashi Y."/>
            <person name="Uohara A."/>
        </authorList>
    </citation>
    <scope>NUCLEOTIDE SEQUENCE [LARGE SCALE GENOMIC DNA]</scope>
    <source>
        <strain evidence="1 2">NBRC 108638</strain>
    </source>
</reference>
<dbReference type="EMBL" id="BLPG01000002">
    <property type="protein sequence ID" value="GFJ96072.1"/>
    <property type="molecule type" value="Genomic_DNA"/>
</dbReference>
<dbReference type="SUPFAM" id="SSF102198">
    <property type="entry name" value="Putative cyclase"/>
    <property type="match status" value="1"/>
</dbReference>
<comment type="caution">
    <text evidence="1">The sequence shown here is derived from an EMBL/GenBank/DDBJ whole genome shotgun (WGS) entry which is preliminary data.</text>
</comment>
<dbReference type="AlphaFoldDB" id="A0A6V8LFN2"/>
<dbReference type="InterPro" id="IPR007325">
    <property type="entry name" value="KFase/CYL"/>
</dbReference>
<dbReference type="PROSITE" id="PS51318">
    <property type="entry name" value="TAT"/>
    <property type="match status" value="1"/>
</dbReference>
<dbReference type="GO" id="GO:0019441">
    <property type="term" value="P:L-tryptophan catabolic process to kynurenine"/>
    <property type="evidence" value="ECO:0007669"/>
    <property type="project" value="InterPro"/>
</dbReference>
<organism evidence="1 2">
    <name type="scientific">Phytohabitans rumicis</name>
    <dbReference type="NCBI Taxonomy" id="1076125"/>
    <lineage>
        <taxon>Bacteria</taxon>
        <taxon>Bacillati</taxon>
        <taxon>Actinomycetota</taxon>
        <taxon>Actinomycetes</taxon>
        <taxon>Micromonosporales</taxon>
        <taxon>Micromonosporaceae</taxon>
    </lineage>
</organism>
<dbReference type="Pfam" id="PF04199">
    <property type="entry name" value="Cyclase"/>
    <property type="match status" value="1"/>
</dbReference>